<evidence type="ECO:0000256" key="1">
    <source>
        <dbReference type="ARBA" id="ARBA00004141"/>
    </source>
</evidence>
<reference evidence="7 8" key="1">
    <citation type="submission" date="2016-04" db="EMBL/GenBank/DDBJ databases">
        <title>Complete genome sequence of Fictibacillus phosphorivorans G25-29, a strain toxic to nematodes.</title>
        <authorList>
            <person name="Zheng Z."/>
        </authorList>
    </citation>
    <scope>NUCLEOTIDE SEQUENCE [LARGE SCALE GENOMIC DNA]</scope>
    <source>
        <strain evidence="7 8">G25-29</strain>
    </source>
</reference>
<dbReference type="Gene3D" id="1.10.287.950">
    <property type="entry name" value="Methyl-accepting chemotaxis protein"/>
    <property type="match status" value="2"/>
</dbReference>
<feature type="transmembrane region" description="Helical" evidence="5">
    <location>
        <begin position="697"/>
        <end position="719"/>
    </location>
</feature>
<dbReference type="InterPro" id="IPR017501">
    <property type="entry name" value="Phage_infect_YhgE_C"/>
</dbReference>
<sequence>MNAFRLFMAEMAKLAGKKGLLISVIAALLVPVVYGGILLSPKWGPYDNLSNLPVAVVNKDKGALSDDEPINVGKDLVADLKKGKDLGWEFVSAEEAKEGLDSLKYYMVIEIPEDFSQRVTTVLSDNPEKLQLTYIQNEGLNFMAAQVTRSATEKLREKLGDKITEKYANNMFASLGDVSEGFQSAADGSAKLNTGMTDLRDGTNTLLESLTNKAADISKLASGAKELKNGVGQMANSLSAKQPDISKLANGSSQLSAGTKELLSSLQSKSGDISKLAAGSAAANEGTGLLLQNLKDKQSGVKDLAAGAKQLGDSIPQLKVGTTGILTGLKGVQSAIKNEIAPGTQQISQGVAQVADESANLGKGLQVLSSDLKAYLEQHPELSKDPAFMKIYGTSQAITTAATDPAKAQKLQALSQGAAKIAGAFTANAEPNPKSVADGVNQLVAGQTSVDNGVATLSQKVPLLQQGTESIESGWNTMVGKVGELHAGTSQIAAGNQSVNTGWTSLTKGASQLNDGANQVSAGNSSVEKGWRDLTSGATKINDGMSQVSDGNATVAKGWGDLTEGVTKLNDGAGKLNDGSNELSSGLKDGAEKTGAIKAANDKNLSMFSSPVELKSETVNKYPLYRDSTAPYVLSLALFVGILIMSMFINFRKPEEVSAFSWFGAKFMNLGALAVVQALLLSTVVLLILNVKTENPLGFIAFAVFVSLVFTGIVLLFASLGNIGRFIAFALVILQLSTTGANLPIDMLPENLRALSEFLPFTYSIAGFKALISLGSTSSAFSNMGILFIYLISFSLLSIAVYLFTKPKSEPKNLDLAS</sequence>
<dbReference type="NCBIfam" id="TIGR03057">
    <property type="entry name" value="xxxLxxG_by_4"/>
    <property type="match status" value="1"/>
</dbReference>
<dbReference type="InterPro" id="IPR017500">
    <property type="entry name" value="Phage_infect_YhgE_N"/>
</dbReference>
<feature type="domain" description="ABC-2 type transporter transmembrane" evidence="6">
    <location>
        <begin position="593"/>
        <end position="799"/>
    </location>
</feature>
<dbReference type="STRING" id="1221500.ABE65_003045"/>
<dbReference type="AlphaFoldDB" id="A0A160IIU9"/>
<evidence type="ECO:0000256" key="5">
    <source>
        <dbReference type="SAM" id="Phobius"/>
    </source>
</evidence>
<evidence type="ECO:0000313" key="8">
    <source>
        <dbReference type="Proteomes" id="UP000076623"/>
    </source>
</evidence>
<protein>
    <recommendedName>
        <fullName evidence="6">ABC-2 type transporter transmembrane domain-containing protein</fullName>
    </recommendedName>
</protein>
<dbReference type="SUPFAM" id="SSF58104">
    <property type="entry name" value="Methyl-accepting chemotaxis protein (MCP) signaling domain"/>
    <property type="match status" value="1"/>
</dbReference>
<dbReference type="KEGG" id="fpn:ABE65_003045"/>
<feature type="transmembrane region" description="Helical" evidence="5">
    <location>
        <begin position="670"/>
        <end position="691"/>
    </location>
</feature>
<dbReference type="NCBIfam" id="TIGR03062">
    <property type="entry name" value="pip_yhgE_Cterm"/>
    <property type="match status" value="1"/>
</dbReference>
<proteinExistence type="predicted"/>
<dbReference type="InterPro" id="IPR013525">
    <property type="entry name" value="ABC2_TM"/>
</dbReference>
<feature type="transmembrane region" description="Helical" evidence="5">
    <location>
        <begin position="784"/>
        <end position="804"/>
    </location>
</feature>
<keyword evidence="4 5" id="KW-0472">Membrane</keyword>
<dbReference type="InterPro" id="IPR023908">
    <property type="entry name" value="xxxLxxG_rpt"/>
</dbReference>
<evidence type="ECO:0000256" key="4">
    <source>
        <dbReference type="ARBA" id="ARBA00023136"/>
    </source>
</evidence>
<dbReference type="GO" id="GO:0016020">
    <property type="term" value="C:membrane"/>
    <property type="evidence" value="ECO:0007669"/>
    <property type="project" value="UniProtKB-SubCell"/>
</dbReference>
<organism evidence="7 8">
    <name type="scientific">Fictibacillus phosphorivorans</name>
    <dbReference type="NCBI Taxonomy" id="1221500"/>
    <lineage>
        <taxon>Bacteria</taxon>
        <taxon>Bacillati</taxon>
        <taxon>Bacillota</taxon>
        <taxon>Bacilli</taxon>
        <taxon>Bacillales</taxon>
        <taxon>Fictibacillaceae</taxon>
        <taxon>Fictibacillus</taxon>
    </lineage>
</organism>
<name>A0A160IIU9_9BACL</name>
<accession>A0A160IIU9</accession>
<dbReference type="EMBL" id="CP015378">
    <property type="protein sequence ID" value="ANC75844.1"/>
    <property type="molecule type" value="Genomic_DNA"/>
</dbReference>
<feature type="domain" description="ABC-2 type transporter transmembrane" evidence="6">
    <location>
        <begin position="24"/>
        <end position="158"/>
    </location>
</feature>
<evidence type="ECO:0000313" key="7">
    <source>
        <dbReference type="EMBL" id="ANC75844.1"/>
    </source>
</evidence>
<dbReference type="InterPro" id="IPR051328">
    <property type="entry name" value="T7SS_ABC-Transporter"/>
</dbReference>
<keyword evidence="8" id="KW-1185">Reference proteome</keyword>
<dbReference type="Pfam" id="PF12698">
    <property type="entry name" value="ABC2_membrane_3"/>
    <property type="match status" value="2"/>
</dbReference>
<keyword evidence="2 5" id="KW-0812">Transmembrane</keyword>
<feature type="transmembrane region" description="Helical" evidence="5">
    <location>
        <begin position="726"/>
        <end position="745"/>
    </location>
</feature>
<dbReference type="NCBIfam" id="TIGR03061">
    <property type="entry name" value="pip_yhgE_Nterm"/>
    <property type="match status" value="1"/>
</dbReference>
<dbReference type="PANTHER" id="PTHR43077">
    <property type="entry name" value="TRANSPORT PERMEASE YVFS-RELATED"/>
    <property type="match status" value="1"/>
</dbReference>
<dbReference type="PANTHER" id="PTHR43077:SF5">
    <property type="entry name" value="PHAGE INFECTION PROTEIN"/>
    <property type="match status" value="1"/>
</dbReference>
<gene>
    <name evidence="7" type="ORF">ABE65_003045</name>
</gene>
<dbReference type="GO" id="GO:0140359">
    <property type="term" value="F:ABC-type transporter activity"/>
    <property type="evidence" value="ECO:0007669"/>
    <property type="project" value="InterPro"/>
</dbReference>
<feature type="transmembrane region" description="Helical" evidence="5">
    <location>
        <begin position="630"/>
        <end position="649"/>
    </location>
</feature>
<comment type="subcellular location">
    <subcellularLocation>
        <location evidence="1">Membrane</location>
        <topology evidence="1">Multi-pass membrane protein</topology>
    </subcellularLocation>
</comment>
<evidence type="ECO:0000256" key="3">
    <source>
        <dbReference type="ARBA" id="ARBA00022989"/>
    </source>
</evidence>
<keyword evidence="3 5" id="KW-1133">Transmembrane helix</keyword>
<dbReference type="Proteomes" id="UP000076623">
    <property type="component" value="Chromosome"/>
</dbReference>
<dbReference type="Gene3D" id="3.40.1710.10">
    <property type="entry name" value="abc type-2 transporter like domain"/>
    <property type="match status" value="1"/>
</dbReference>
<evidence type="ECO:0000259" key="6">
    <source>
        <dbReference type="Pfam" id="PF12698"/>
    </source>
</evidence>
<evidence type="ECO:0000256" key="2">
    <source>
        <dbReference type="ARBA" id="ARBA00022692"/>
    </source>
</evidence>
<dbReference type="RefSeq" id="WP_066391220.1">
    <property type="nucleotide sequence ID" value="NZ_CP015378.1"/>
</dbReference>